<proteinExistence type="predicted"/>
<evidence type="ECO:0000313" key="1">
    <source>
        <dbReference type="EMBL" id="EGC46815.1"/>
    </source>
</evidence>
<accession>F0UNQ3</accession>
<name>F0UNQ3_AJEC8</name>
<dbReference type="EMBL" id="DS990640">
    <property type="protein sequence ID" value="EGC46815.1"/>
    <property type="molecule type" value="Genomic_DNA"/>
</dbReference>
<reference evidence="2" key="1">
    <citation type="submission" date="2008-07" db="EMBL/GenBank/DDBJ databases">
        <title>Annotation of Ajellomyces capsulatus strain H88.</title>
        <authorList>
            <person name="Champion M."/>
            <person name="Cuomo C."/>
            <person name="Ma L.-J."/>
            <person name="Henn M.R."/>
            <person name="Sil A."/>
            <person name="Goldman B."/>
            <person name="Young S.K."/>
            <person name="Kodira C.D."/>
            <person name="Zeng Q."/>
            <person name="Koehrsen M."/>
            <person name="Alvarado L."/>
            <person name="Berlin A."/>
            <person name="Borenstein D."/>
            <person name="Chen Z."/>
            <person name="Engels R."/>
            <person name="Freedman E."/>
            <person name="Gellesch M."/>
            <person name="Goldberg J."/>
            <person name="Griggs A."/>
            <person name="Gujja S."/>
            <person name="Heiman D."/>
            <person name="Hepburn T."/>
            <person name="Howarth C."/>
            <person name="Jen D."/>
            <person name="Larson L."/>
            <person name="Lewis B."/>
            <person name="Mehta T."/>
            <person name="Park D."/>
            <person name="Pearson M."/>
            <person name="Roberts A."/>
            <person name="Saif S."/>
            <person name="Shea T."/>
            <person name="Shenoy N."/>
            <person name="Sisk P."/>
            <person name="Stolte C."/>
            <person name="Sykes S."/>
            <person name="Walk T."/>
            <person name="White J."/>
            <person name="Yandava C."/>
            <person name="Klein B."/>
            <person name="McEwen J.G."/>
            <person name="Puccia R."/>
            <person name="Goldman G.H."/>
            <person name="Felipe M.S."/>
            <person name="Nino-Vega G."/>
            <person name="San-Blas G."/>
            <person name="Taylor J."/>
            <person name="Mendoza L."/>
            <person name="Galagan J."/>
            <person name="Nusbaum C."/>
            <person name="Birren B."/>
        </authorList>
    </citation>
    <scope>NUCLEOTIDE SEQUENCE [LARGE SCALE GENOMIC DNA]</scope>
    <source>
        <strain evidence="2">H88</strain>
    </source>
</reference>
<sequence length="155" mass="17306">MSELVSTNNDLRQLETSLRSHTSHASLAVWHMPYRLYTASPRTITYTIHVRIDSLNGLLHTLRDIYFAPSPSCQRAWNRYTRLCHSFHGAQAGGCSLTSVKVALGDGQYHHHPPVWGSQLNFLLNNAGLVPWAAVCDTSTLFRAMHCVVMGSDIT</sequence>
<evidence type="ECO:0000313" key="2">
    <source>
        <dbReference type="Proteomes" id="UP000008142"/>
    </source>
</evidence>
<gene>
    <name evidence="1" type="ORF">HCEG_06030</name>
</gene>
<organism evidence="2">
    <name type="scientific">Ajellomyces capsulatus (strain H88)</name>
    <name type="common">Darling's disease fungus</name>
    <name type="synonym">Histoplasma capsulatum</name>
    <dbReference type="NCBI Taxonomy" id="544711"/>
    <lineage>
        <taxon>Eukaryota</taxon>
        <taxon>Fungi</taxon>
        <taxon>Dikarya</taxon>
        <taxon>Ascomycota</taxon>
        <taxon>Pezizomycotina</taxon>
        <taxon>Eurotiomycetes</taxon>
        <taxon>Eurotiomycetidae</taxon>
        <taxon>Onygenales</taxon>
        <taxon>Ajellomycetaceae</taxon>
        <taxon>Histoplasma</taxon>
    </lineage>
</organism>
<dbReference type="HOGENOM" id="CLU_1694991_0_0_1"/>
<protein>
    <submittedName>
        <fullName evidence="1">Predicted protein</fullName>
    </submittedName>
</protein>
<dbReference type="AlphaFoldDB" id="F0UNQ3"/>
<dbReference type="Proteomes" id="UP000008142">
    <property type="component" value="Unassembled WGS sequence"/>
</dbReference>